<dbReference type="EMBL" id="DAAWMZ010000004">
    <property type="protein sequence ID" value="HAF8558856.1"/>
    <property type="molecule type" value="Genomic_DNA"/>
</dbReference>
<reference evidence="1" key="1">
    <citation type="journal article" date="2018" name="Genome Biol.">
        <title>SKESA: strategic k-mer extension for scrupulous assemblies.</title>
        <authorList>
            <person name="Souvorov A."/>
            <person name="Agarwala R."/>
            <person name="Lipman D.J."/>
        </authorList>
    </citation>
    <scope>NUCLEOTIDE SEQUENCE</scope>
    <source>
        <strain evidence="1">MA.SF_R0213/09</strain>
    </source>
</reference>
<proteinExistence type="predicted"/>
<comment type="caution">
    <text evidence="1">The sequence shown here is derived from an EMBL/GenBank/DDBJ whole genome shotgun (WGS) entry which is preliminary data.</text>
</comment>
<gene>
    <name evidence="1" type="ORF">G5V05_001468</name>
</gene>
<reference evidence="1" key="2">
    <citation type="submission" date="2020-02" db="EMBL/GenBank/DDBJ databases">
        <authorList>
            <consortium name="NCBI Pathogen Detection Project"/>
        </authorList>
    </citation>
    <scope>NUCLEOTIDE SEQUENCE</scope>
    <source>
        <strain evidence="1">MA.SF_R0213/09</strain>
    </source>
</reference>
<accession>A0A754AIL3</accession>
<protein>
    <submittedName>
        <fullName evidence="1">Uncharacterized protein</fullName>
    </submittedName>
</protein>
<organism evidence="1">
    <name type="scientific">Salmonella enterica</name>
    <name type="common">Salmonella choleraesuis</name>
    <dbReference type="NCBI Taxonomy" id="28901"/>
    <lineage>
        <taxon>Bacteria</taxon>
        <taxon>Pseudomonadati</taxon>
        <taxon>Pseudomonadota</taxon>
        <taxon>Gammaproteobacteria</taxon>
        <taxon>Enterobacterales</taxon>
        <taxon>Enterobacteriaceae</taxon>
        <taxon>Salmonella</taxon>
    </lineage>
</organism>
<name>A0A754AIL3_SALER</name>
<dbReference type="RefSeq" id="WP_080090347.1">
    <property type="nucleotide sequence ID" value="NZ_MYJC01000002.1"/>
</dbReference>
<dbReference type="AlphaFoldDB" id="A0A754AIL3"/>
<evidence type="ECO:0000313" key="1">
    <source>
        <dbReference type="EMBL" id="HAF8558856.1"/>
    </source>
</evidence>
<sequence>MNPWGRPPFRHYTHDLPHLGGKEIKRLLALTDTGWRWVSSRGRPIDLHPVESRDNHYQYRAVLKCGSNRMVSITPTATQFNGLRWWFVCPHCQRRQGKLYWSDEDIGCRKCFRLHYASQSEGKMDRMREMIRKRRADIWGDAPYINDLFESSCWFPKPKGMRQTTFQTKRKQLLRLESAYWGICSDFVSKITGKKISSGDDIGKHLLNT</sequence>